<keyword evidence="5" id="KW-0862">Zinc</keyword>
<organism evidence="9 10">
    <name type="scientific">Patella caerulea</name>
    <name type="common">Rayed Mediterranean limpet</name>
    <dbReference type="NCBI Taxonomy" id="87958"/>
    <lineage>
        <taxon>Eukaryota</taxon>
        <taxon>Metazoa</taxon>
        <taxon>Spiralia</taxon>
        <taxon>Lophotrochozoa</taxon>
        <taxon>Mollusca</taxon>
        <taxon>Gastropoda</taxon>
        <taxon>Patellogastropoda</taxon>
        <taxon>Patelloidea</taxon>
        <taxon>Patellidae</taxon>
        <taxon>Patella</taxon>
    </lineage>
</organism>
<dbReference type="InterPro" id="IPR036236">
    <property type="entry name" value="Znf_C2H2_sf"/>
</dbReference>
<evidence type="ECO:0000313" key="9">
    <source>
        <dbReference type="EMBL" id="KAK6173584.1"/>
    </source>
</evidence>
<evidence type="ECO:0000256" key="5">
    <source>
        <dbReference type="ARBA" id="ARBA00022833"/>
    </source>
</evidence>
<evidence type="ECO:0000256" key="6">
    <source>
        <dbReference type="ARBA" id="ARBA00023242"/>
    </source>
</evidence>
<evidence type="ECO:0000256" key="4">
    <source>
        <dbReference type="ARBA" id="ARBA00022771"/>
    </source>
</evidence>
<dbReference type="PROSITE" id="PS00028">
    <property type="entry name" value="ZINC_FINGER_C2H2_1"/>
    <property type="match status" value="3"/>
</dbReference>
<name>A0AAN8JFW9_PATCE</name>
<keyword evidence="6" id="KW-0539">Nucleus</keyword>
<reference evidence="9 10" key="1">
    <citation type="submission" date="2024-01" db="EMBL/GenBank/DDBJ databases">
        <title>The genome of the rayed Mediterranean limpet Patella caerulea (Linnaeus, 1758).</title>
        <authorList>
            <person name="Anh-Thu Weber A."/>
            <person name="Halstead-Nussloch G."/>
        </authorList>
    </citation>
    <scope>NUCLEOTIDE SEQUENCE [LARGE SCALE GENOMIC DNA]</scope>
    <source>
        <strain evidence="9">AATW-2023a</strain>
        <tissue evidence="9">Whole specimen</tissue>
    </source>
</reference>
<dbReference type="FunFam" id="3.30.160.60:FF:000202">
    <property type="entry name" value="Zinc finger protein 574"/>
    <property type="match status" value="1"/>
</dbReference>
<dbReference type="GO" id="GO:0000981">
    <property type="term" value="F:DNA-binding transcription factor activity, RNA polymerase II-specific"/>
    <property type="evidence" value="ECO:0007669"/>
    <property type="project" value="TreeGrafter"/>
</dbReference>
<keyword evidence="2" id="KW-0479">Metal-binding</keyword>
<dbReference type="FunFam" id="3.30.160.60:FF:000446">
    <property type="entry name" value="Zinc finger protein"/>
    <property type="match status" value="2"/>
</dbReference>
<sequence>MDSGKGYTFFKTVSAGSGGSRKKKVYHSKHNKDALQDYERDRKCPICGKQFTTNSHLRRHVKVHDQVKFKCEVCSKLLSSTESLKKHQRIHSGYKPYKCEICQARFAAGKALDNHIRKHLNNTLETKGDMDSSRMALPKNIHMTEPCEVTCQKTGETKTGSLSLVYKFL</sequence>
<dbReference type="EMBL" id="JAZGQO010000011">
    <property type="protein sequence ID" value="KAK6173584.1"/>
    <property type="molecule type" value="Genomic_DNA"/>
</dbReference>
<feature type="domain" description="C2H2-type" evidence="8">
    <location>
        <begin position="42"/>
        <end position="69"/>
    </location>
</feature>
<dbReference type="PROSITE" id="PS50157">
    <property type="entry name" value="ZINC_FINGER_C2H2_2"/>
    <property type="match status" value="3"/>
</dbReference>
<keyword evidence="10" id="KW-1185">Reference proteome</keyword>
<dbReference type="Pfam" id="PF00096">
    <property type="entry name" value="zf-C2H2"/>
    <property type="match status" value="2"/>
</dbReference>
<dbReference type="Gene3D" id="3.30.160.60">
    <property type="entry name" value="Classic Zinc Finger"/>
    <property type="match status" value="3"/>
</dbReference>
<keyword evidence="3" id="KW-0677">Repeat</keyword>
<evidence type="ECO:0000256" key="2">
    <source>
        <dbReference type="ARBA" id="ARBA00022723"/>
    </source>
</evidence>
<evidence type="ECO:0000259" key="8">
    <source>
        <dbReference type="PROSITE" id="PS50157"/>
    </source>
</evidence>
<comment type="caution">
    <text evidence="9">The sequence shown here is derived from an EMBL/GenBank/DDBJ whole genome shotgun (WGS) entry which is preliminary data.</text>
</comment>
<feature type="domain" description="C2H2-type" evidence="8">
    <location>
        <begin position="97"/>
        <end position="124"/>
    </location>
</feature>
<proteinExistence type="predicted"/>
<evidence type="ECO:0000256" key="1">
    <source>
        <dbReference type="ARBA" id="ARBA00004123"/>
    </source>
</evidence>
<dbReference type="PANTHER" id="PTHR24394">
    <property type="entry name" value="ZINC FINGER PROTEIN"/>
    <property type="match status" value="1"/>
</dbReference>
<dbReference type="InterPro" id="IPR013087">
    <property type="entry name" value="Znf_C2H2_type"/>
</dbReference>
<dbReference type="Proteomes" id="UP001347796">
    <property type="component" value="Unassembled WGS sequence"/>
</dbReference>
<evidence type="ECO:0000256" key="3">
    <source>
        <dbReference type="ARBA" id="ARBA00022737"/>
    </source>
</evidence>
<gene>
    <name evidence="9" type="ORF">SNE40_017006</name>
</gene>
<dbReference type="GO" id="GO:0032502">
    <property type="term" value="P:developmental process"/>
    <property type="evidence" value="ECO:0007669"/>
    <property type="project" value="UniProtKB-ARBA"/>
</dbReference>
<evidence type="ECO:0000256" key="7">
    <source>
        <dbReference type="PROSITE-ProRule" id="PRU00042"/>
    </source>
</evidence>
<dbReference type="GO" id="GO:0008270">
    <property type="term" value="F:zinc ion binding"/>
    <property type="evidence" value="ECO:0007669"/>
    <property type="project" value="UniProtKB-KW"/>
</dbReference>
<dbReference type="SMART" id="SM00355">
    <property type="entry name" value="ZnF_C2H2"/>
    <property type="match status" value="3"/>
</dbReference>
<accession>A0AAN8JFW9</accession>
<dbReference type="Pfam" id="PF13894">
    <property type="entry name" value="zf-C2H2_4"/>
    <property type="match status" value="1"/>
</dbReference>
<keyword evidence="4 7" id="KW-0863">Zinc-finger</keyword>
<dbReference type="AlphaFoldDB" id="A0AAN8JFW9"/>
<dbReference type="SUPFAM" id="SSF57667">
    <property type="entry name" value="beta-beta-alpha zinc fingers"/>
    <property type="match status" value="2"/>
</dbReference>
<protein>
    <recommendedName>
        <fullName evidence="8">C2H2-type domain-containing protein</fullName>
    </recommendedName>
</protein>
<dbReference type="PANTHER" id="PTHR24394:SF29">
    <property type="entry name" value="MYONEURIN"/>
    <property type="match status" value="1"/>
</dbReference>
<feature type="domain" description="C2H2-type" evidence="8">
    <location>
        <begin position="69"/>
        <end position="96"/>
    </location>
</feature>
<comment type="subcellular location">
    <subcellularLocation>
        <location evidence="1">Nucleus</location>
    </subcellularLocation>
</comment>
<evidence type="ECO:0000313" key="10">
    <source>
        <dbReference type="Proteomes" id="UP001347796"/>
    </source>
</evidence>
<dbReference type="GO" id="GO:0005634">
    <property type="term" value="C:nucleus"/>
    <property type="evidence" value="ECO:0007669"/>
    <property type="project" value="UniProtKB-SubCell"/>
</dbReference>